<feature type="transmembrane region" description="Helical" evidence="9">
    <location>
        <begin position="98"/>
        <end position="118"/>
    </location>
</feature>
<dbReference type="Proteomes" id="UP000541444">
    <property type="component" value="Unassembled WGS sequence"/>
</dbReference>
<feature type="transmembrane region" description="Helical" evidence="9">
    <location>
        <begin position="210"/>
        <end position="231"/>
    </location>
</feature>
<evidence type="ECO:0000313" key="11">
    <source>
        <dbReference type="Proteomes" id="UP000541444"/>
    </source>
</evidence>
<keyword evidence="11" id="KW-1185">Reference proteome</keyword>
<evidence type="ECO:0000256" key="2">
    <source>
        <dbReference type="ARBA" id="ARBA00007079"/>
    </source>
</evidence>
<evidence type="ECO:0000256" key="8">
    <source>
        <dbReference type="ARBA" id="ARBA00023303"/>
    </source>
</evidence>
<keyword evidence="6" id="KW-0406">Ion transport</keyword>
<name>A0A7J7L0Y3_9MAGN</name>
<accession>A0A7J7L0Y3</accession>
<feature type="transmembrane region" description="Helical" evidence="9">
    <location>
        <begin position="153"/>
        <end position="173"/>
    </location>
</feature>
<dbReference type="EMBL" id="JACGCM010002755">
    <property type="protein sequence ID" value="KAF6136204.1"/>
    <property type="molecule type" value="Genomic_DNA"/>
</dbReference>
<dbReference type="GO" id="GO:0016020">
    <property type="term" value="C:membrane"/>
    <property type="evidence" value="ECO:0007669"/>
    <property type="project" value="UniProtKB-SubCell"/>
</dbReference>
<organism evidence="10 11">
    <name type="scientific">Kingdonia uniflora</name>
    <dbReference type="NCBI Taxonomy" id="39325"/>
    <lineage>
        <taxon>Eukaryota</taxon>
        <taxon>Viridiplantae</taxon>
        <taxon>Streptophyta</taxon>
        <taxon>Embryophyta</taxon>
        <taxon>Tracheophyta</taxon>
        <taxon>Spermatophyta</taxon>
        <taxon>Magnoliopsida</taxon>
        <taxon>Ranunculales</taxon>
        <taxon>Circaeasteraceae</taxon>
        <taxon>Kingdonia</taxon>
    </lineage>
</organism>
<comment type="caution">
    <text evidence="10">The sequence shown here is derived from an EMBL/GenBank/DDBJ whole genome shotgun (WGS) entry which is preliminary data.</text>
</comment>
<evidence type="ECO:0000256" key="3">
    <source>
        <dbReference type="ARBA" id="ARBA00022448"/>
    </source>
</evidence>
<dbReference type="OrthoDB" id="68611at2759"/>
<dbReference type="InterPro" id="IPR020966">
    <property type="entry name" value="ALMT"/>
</dbReference>
<keyword evidence="4 9" id="KW-0812">Transmembrane</keyword>
<evidence type="ECO:0000256" key="1">
    <source>
        <dbReference type="ARBA" id="ARBA00004141"/>
    </source>
</evidence>
<proteinExistence type="inferred from homology"/>
<comment type="subcellular location">
    <subcellularLocation>
        <location evidence="1">Membrane</location>
        <topology evidence="1">Multi-pass membrane protein</topology>
    </subcellularLocation>
</comment>
<evidence type="ECO:0008006" key="12">
    <source>
        <dbReference type="Google" id="ProtNLM"/>
    </source>
</evidence>
<evidence type="ECO:0000256" key="7">
    <source>
        <dbReference type="ARBA" id="ARBA00023136"/>
    </source>
</evidence>
<evidence type="ECO:0000256" key="5">
    <source>
        <dbReference type="ARBA" id="ARBA00022989"/>
    </source>
</evidence>
<keyword evidence="3" id="KW-0813">Transport</keyword>
<protein>
    <recommendedName>
        <fullName evidence="12">Aluminum-activated malate transporter 10</fullName>
    </recommendedName>
</protein>
<dbReference type="GO" id="GO:0034220">
    <property type="term" value="P:monoatomic ion transmembrane transport"/>
    <property type="evidence" value="ECO:0007669"/>
    <property type="project" value="UniProtKB-KW"/>
</dbReference>
<keyword evidence="8" id="KW-0407">Ion channel</keyword>
<keyword evidence="5 9" id="KW-1133">Transmembrane helix</keyword>
<dbReference type="AlphaFoldDB" id="A0A7J7L0Y3"/>
<sequence>MINEEEVHCRVEWRVRVDNGLSEILVPEIGQFRQAWLWIISAILELKQKILKFLNKAWVVGLDDPRKFIHCIKVGTALTFVSLFYYMRPLYQGVGGNAMWAVLTVVVVFEFSVGATLYKSFNRATGTFLAGTAALGVHWVASQCGENFEPIILRTSIFLLAAAATFSRFIPTVKARFDYGAMIFILTFSLVSVSGYRVDDLFKMAHERLLTVLIGASMCILVSIIVCPVWAGQDLDLLITRNMEKLANSFDGCVSEYFKEDTSGIDNTEESGKKLQGYKCLLNSKASEESLANFARWEPNHGQFNFRHPWKQYLKVGASMRNCAYCIETLIGCINTEIQAPDFIKKHVSDACMRLSSHSSTVLKELAINIKTMKKSSTIDITIAEMYCAVVDLQNVLKSLPTQLSSPQLSVVEPPVNEKTNPISTMTIVPLVEVLSLVTVASLLIEITSRIEGVVNAVEELAGLADFKVADEIMKYSLDHQGHEV</sequence>
<dbReference type="GO" id="GO:0015743">
    <property type="term" value="P:malate transport"/>
    <property type="evidence" value="ECO:0007669"/>
    <property type="project" value="InterPro"/>
</dbReference>
<feature type="transmembrane region" description="Helical" evidence="9">
    <location>
        <begin position="67"/>
        <end position="86"/>
    </location>
</feature>
<dbReference type="Pfam" id="PF11744">
    <property type="entry name" value="ALMT"/>
    <property type="match status" value="2"/>
</dbReference>
<keyword evidence="7 9" id="KW-0472">Membrane</keyword>
<gene>
    <name evidence="10" type="ORF">GIB67_001613</name>
</gene>
<comment type="similarity">
    <text evidence="2">Belongs to the aromatic acid exporter (TC 2.A.85) family.</text>
</comment>
<dbReference type="PANTHER" id="PTHR31086">
    <property type="entry name" value="ALUMINUM-ACTIVATED MALATE TRANSPORTER 10"/>
    <property type="match status" value="1"/>
</dbReference>
<evidence type="ECO:0000256" key="9">
    <source>
        <dbReference type="SAM" id="Phobius"/>
    </source>
</evidence>
<evidence type="ECO:0000256" key="4">
    <source>
        <dbReference type="ARBA" id="ARBA00022692"/>
    </source>
</evidence>
<evidence type="ECO:0000313" key="10">
    <source>
        <dbReference type="EMBL" id="KAF6136204.1"/>
    </source>
</evidence>
<feature type="transmembrane region" description="Helical" evidence="9">
    <location>
        <begin position="179"/>
        <end position="198"/>
    </location>
</feature>
<evidence type="ECO:0000256" key="6">
    <source>
        <dbReference type="ARBA" id="ARBA00023065"/>
    </source>
</evidence>
<reference evidence="10 11" key="1">
    <citation type="journal article" date="2020" name="IScience">
        <title>Genome Sequencing of the Endangered Kingdonia uniflora (Circaeasteraceae, Ranunculales) Reveals Potential Mechanisms of Evolutionary Specialization.</title>
        <authorList>
            <person name="Sun Y."/>
            <person name="Deng T."/>
            <person name="Zhang A."/>
            <person name="Moore M.J."/>
            <person name="Landis J.B."/>
            <person name="Lin N."/>
            <person name="Zhang H."/>
            <person name="Zhang X."/>
            <person name="Huang J."/>
            <person name="Zhang X."/>
            <person name="Sun H."/>
            <person name="Wang H."/>
        </authorList>
    </citation>
    <scope>NUCLEOTIDE SEQUENCE [LARGE SCALE GENOMIC DNA]</scope>
    <source>
        <strain evidence="10">TB1705</strain>
        <tissue evidence="10">Leaf</tissue>
    </source>
</reference>